<feature type="domain" description="Retrovirus-related Pol polyprotein from transposon TNT 1-94-like beta-barrel" evidence="1">
    <location>
        <begin position="72"/>
        <end position="128"/>
    </location>
</feature>
<dbReference type="Proteomes" id="UP000585474">
    <property type="component" value="Unassembled WGS sequence"/>
</dbReference>
<name>A0A7J0DWC4_9ERIC</name>
<proteinExistence type="predicted"/>
<accession>A0A7J0DWC4</accession>
<evidence type="ECO:0000313" key="2">
    <source>
        <dbReference type="EMBL" id="GFS42430.1"/>
    </source>
</evidence>
<evidence type="ECO:0000313" key="3">
    <source>
        <dbReference type="Proteomes" id="UP000585474"/>
    </source>
</evidence>
<reference evidence="3" key="1">
    <citation type="submission" date="2019-07" db="EMBL/GenBank/DDBJ databases">
        <title>De Novo Assembly of kiwifruit Actinidia rufa.</title>
        <authorList>
            <person name="Sugita-Konishi S."/>
            <person name="Sato K."/>
            <person name="Mori E."/>
            <person name="Abe Y."/>
            <person name="Kisaki G."/>
            <person name="Hamano K."/>
            <person name="Suezawa K."/>
            <person name="Otani M."/>
            <person name="Fukuda T."/>
            <person name="Manabe T."/>
            <person name="Gomi K."/>
            <person name="Tabuchi M."/>
            <person name="Akimitsu K."/>
            <person name="Kataoka I."/>
        </authorList>
    </citation>
    <scope>NUCLEOTIDE SEQUENCE [LARGE SCALE GENOMIC DNA]</scope>
    <source>
        <strain evidence="3">cv. Fuchu</strain>
    </source>
</reference>
<dbReference type="OrthoDB" id="1736601at2759"/>
<comment type="caution">
    <text evidence="2">The sequence shown here is derived from an EMBL/GenBank/DDBJ whole genome shotgun (WGS) entry which is preliminary data.</text>
</comment>
<organism evidence="2 3">
    <name type="scientific">Actinidia rufa</name>
    <dbReference type="NCBI Taxonomy" id="165716"/>
    <lineage>
        <taxon>Eukaryota</taxon>
        <taxon>Viridiplantae</taxon>
        <taxon>Streptophyta</taxon>
        <taxon>Embryophyta</taxon>
        <taxon>Tracheophyta</taxon>
        <taxon>Spermatophyta</taxon>
        <taxon>Magnoliopsida</taxon>
        <taxon>eudicotyledons</taxon>
        <taxon>Gunneridae</taxon>
        <taxon>Pentapetalae</taxon>
        <taxon>asterids</taxon>
        <taxon>Ericales</taxon>
        <taxon>Actinidiaceae</taxon>
        <taxon>Actinidia</taxon>
    </lineage>
</organism>
<dbReference type="AlphaFoldDB" id="A0A7J0DWC4"/>
<dbReference type="EMBL" id="BJWL01000399">
    <property type="protein sequence ID" value="GFS42430.1"/>
    <property type="molecule type" value="Genomic_DNA"/>
</dbReference>
<evidence type="ECO:0000259" key="1">
    <source>
        <dbReference type="Pfam" id="PF22936"/>
    </source>
</evidence>
<gene>
    <name evidence="2" type="ORF">Acr_00g0079830</name>
</gene>
<protein>
    <recommendedName>
        <fullName evidence="1">Retrovirus-related Pol polyprotein from transposon TNT 1-94-like beta-barrel domain-containing protein</fullName>
    </recommendedName>
</protein>
<dbReference type="Pfam" id="PF22936">
    <property type="entry name" value="Pol_BBD"/>
    <property type="match status" value="1"/>
</dbReference>
<dbReference type="InterPro" id="IPR054722">
    <property type="entry name" value="PolX-like_BBD"/>
</dbReference>
<sequence length="287" mass="32188">MRQREVAHATMCHHAPGEAPMHLHASRRHIKRDCPKYKAQDQSLDTVATTVMADDDESDVLLAASADGKSDWVLDSGSAYHLCRDREMFSTYAPCEGRVWMANNTASGVVGKGSVQFCMADGRSVTLTERNSESFQGKQGNVIGKEDWKAIPIGGECPDRGSYCPTWVQWYWQKELTRKATIAQSAGCPKRSSEEGDQVDFEKLYSEGRSDAKMSLFHYRFDQWRSYWEAGSEAVKMDNLKTSDYPLVSWRGILLSPAHLDESKPTWMSPNPVAKPKLGWSLHGVSM</sequence>
<keyword evidence="3" id="KW-1185">Reference proteome</keyword>